<protein>
    <submittedName>
        <fullName evidence="1">Uncharacterized protein</fullName>
    </submittedName>
</protein>
<dbReference type="AlphaFoldDB" id="A0ABD4XI29"/>
<sequence>MMSKLEIMLSQFGMDCQLERDGKILSPIKGLSDNGKFNILIPDDSIVPCQNDVIISMTGRNTIINSQQVPMLDNVYDVDTISESQAKAQTTTQNYSIGSIAGNAIVGNGNNGFNQTTINFGAVSKEIFSDTELNDDDKQELSDLLYSLNSQNSINKGYLSKFSDWIKKHPVIVSFVGQALVHTVLQQ</sequence>
<dbReference type="RefSeq" id="WP_150190947.1">
    <property type="nucleotide sequence ID" value="NZ_JAANXN010000004.1"/>
</dbReference>
<accession>A0ABD4XI29</accession>
<proteinExistence type="predicted"/>
<comment type="caution">
    <text evidence="1">The sequence shown here is derived from an EMBL/GenBank/DDBJ whole genome shotgun (WGS) entry which is preliminary data.</text>
</comment>
<name>A0ABD4XI29_WEIPA</name>
<reference evidence="1 2" key="1">
    <citation type="submission" date="2020-03" db="EMBL/GenBank/DDBJ databases">
        <title>Comparative genomics of Weissella paramesenteroides.</title>
        <authorList>
            <person name="Kant R."/>
            <person name="Takala T."/>
            <person name="Saris P."/>
        </authorList>
    </citation>
    <scope>NUCLEOTIDE SEQUENCE [LARGE SCALE GENOMIC DNA]</scope>
    <source>
        <strain evidence="1 2">SJ27-4</strain>
    </source>
</reference>
<gene>
    <name evidence="1" type="ORF">G9403_03470</name>
</gene>
<evidence type="ECO:0000313" key="1">
    <source>
        <dbReference type="EMBL" id="MDF8370722.1"/>
    </source>
</evidence>
<organism evidence="1 2">
    <name type="scientific">Weissella paramesenteroides</name>
    <name type="common">Leuconostoc paramesenteroides</name>
    <dbReference type="NCBI Taxonomy" id="1249"/>
    <lineage>
        <taxon>Bacteria</taxon>
        <taxon>Bacillati</taxon>
        <taxon>Bacillota</taxon>
        <taxon>Bacilli</taxon>
        <taxon>Lactobacillales</taxon>
        <taxon>Lactobacillaceae</taxon>
        <taxon>Weissella</taxon>
    </lineage>
</organism>
<dbReference type="Proteomes" id="UP001215461">
    <property type="component" value="Unassembled WGS sequence"/>
</dbReference>
<evidence type="ECO:0000313" key="2">
    <source>
        <dbReference type="Proteomes" id="UP001215461"/>
    </source>
</evidence>
<dbReference type="EMBL" id="JAANXN010000004">
    <property type="protein sequence ID" value="MDF8370722.1"/>
    <property type="molecule type" value="Genomic_DNA"/>
</dbReference>